<organism evidence="1 2">
    <name type="scientific">Aureobasidium melanogenum</name>
    <name type="common">Aureobasidium pullulans var. melanogenum</name>
    <dbReference type="NCBI Taxonomy" id="46634"/>
    <lineage>
        <taxon>Eukaryota</taxon>
        <taxon>Fungi</taxon>
        <taxon>Dikarya</taxon>
        <taxon>Ascomycota</taxon>
        <taxon>Pezizomycotina</taxon>
        <taxon>Dothideomycetes</taxon>
        <taxon>Dothideomycetidae</taxon>
        <taxon>Dothideales</taxon>
        <taxon>Saccotheciaceae</taxon>
        <taxon>Aureobasidium</taxon>
    </lineage>
</organism>
<proteinExistence type="predicted"/>
<gene>
    <name evidence="1" type="ORF">KCV03_g355</name>
</gene>
<name>A0A9P8KD33_AURME</name>
<accession>A0A9P8KD33</accession>
<evidence type="ECO:0000313" key="2">
    <source>
        <dbReference type="Proteomes" id="UP000767238"/>
    </source>
</evidence>
<reference evidence="1" key="1">
    <citation type="journal article" date="2021" name="J Fungi (Basel)">
        <title>Virulence traits and population genomics of the black yeast Aureobasidium melanogenum.</title>
        <authorList>
            <person name="Cernosa A."/>
            <person name="Sun X."/>
            <person name="Gostincar C."/>
            <person name="Fang C."/>
            <person name="Gunde-Cimerman N."/>
            <person name="Song Z."/>
        </authorList>
    </citation>
    <scope>NUCLEOTIDE SEQUENCE</scope>
    <source>
        <strain evidence="1">EXF-8016</strain>
    </source>
</reference>
<reference evidence="1" key="2">
    <citation type="submission" date="2021-08" db="EMBL/GenBank/DDBJ databases">
        <authorList>
            <person name="Gostincar C."/>
            <person name="Sun X."/>
            <person name="Song Z."/>
            <person name="Gunde-Cimerman N."/>
        </authorList>
    </citation>
    <scope>NUCLEOTIDE SEQUENCE</scope>
    <source>
        <strain evidence="1">EXF-8016</strain>
    </source>
</reference>
<dbReference type="Proteomes" id="UP000767238">
    <property type="component" value="Unassembled WGS sequence"/>
</dbReference>
<comment type="caution">
    <text evidence="1">The sequence shown here is derived from an EMBL/GenBank/DDBJ whole genome shotgun (WGS) entry which is preliminary data.</text>
</comment>
<feature type="non-terminal residue" evidence="1">
    <location>
        <position position="133"/>
    </location>
</feature>
<sequence length="133" mass="14750">MQLLPFLGLSPLCFGTMVRRRSECALVGLVFDEQRGWNVLVGMRSGCRRLVRIEVEVWFGVSSHEGIELMLVRRVSQPSFSSVGAEGRKRDKMREAIILFVLVAAPVPLLVTRVLTPLSAQLASTARASILQL</sequence>
<dbReference type="AlphaFoldDB" id="A0A9P8KD33"/>
<protein>
    <submittedName>
        <fullName evidence="1">Uncharacterized protein</fullName>
    </submittedName>
</protein>
<evidence type="ECO:0000313" key="1">
    <source>
        <dbReference type="EMBL" id="KAH0237803.1"/>
    </source>
</evidence>
<dbReference type="EMBL" id="JAHFYH010000001">
    <property type="protein sequence ID" value="KAH0237803.1"/>
    <property type="molecule type" value="Genomic_DNA"/>
</dbReference>